<dbReference type="FunFam" id="3.40.50.720:FF:000203">
    <property type="entry name" value="D-3-phosphoglycerate dehydrogenase (SerA)"/>
    <property type="match status" value="1"/>
</dbReference>
<keyword evidence="2 4" id="KW-0560">Oxidoreductase</keyword>
<dbReference type="CDD" id="cd12173">
    <property type="entry name" value="PGDH_4"/>
    <property type="match status" value="1"/>
</dbReference>
<dbReference type="InterPro" id="IPR006140">
    <property type="entry name" value="D-isomer_DH_NAD-bd"/>
</dbReference>
<dbReference type="InterPro" id="IPR036291">
    <property type="entry name" value="NAD(P)-bd_dom_sf"/>
</dbReference>
<dbReference type="SUPFAM" id="SSF52283">
    <property type="entry name" value="Formate/glycerate dehydrogenase catalytic domain-like"/>
    <property type="match status" value="1"/>
</dbReference>
<reference evidence="7 8" key="1">
    <citation type="submission" date="2017-09" db="EMBL/GenBank/DDBJ databases">
        <title>Depth-based differentiation of microbial function through sediment-hosted aquifers and enrichment of novel symbionts in the deep terrestrial subsurface.</title>
        <authorList>
            <person name="Probst A.J."/>
            <person name="Ladd B."/>
            <person name="Jarett J.K."/>
            <person name="Geller-Mcgrath D.E."/>
            <person name="Sieber C.M."/>
            <person name="Emerson J.B."/>
            <person name="Anantharaman K."/>
            <person name="Thomas B.C."/>
            <person name="Malmstrom R."/>
            <person name="Stieglmeier M."/>
            <person name="Klingl A."/>
            <person name="Woyke T."/>
            <person name="Ryan C.M."/>
            <person name="Banfield J.F."/>
        </authorList>
    </citation>
    <scope>NUCLEOTIDE SEQUENCE [LARGE SCALE GENOMIC DNA]</scope>
    <source>
        <strain evidence="7">CG23_combo_of_CG06-09_8_20_14_all_37_87_8</strain>
    </source>
</reference>
<dbReference type="InterPro" id="IPR006139">
    <property type="entry name" value="D-isomer_2_OHA_DH_cat_dom"/>
</dbReference>
<feature type="domain" description="D-isomer specific 2-hydroxyacid dehydrogenase catalytic" evidence="5">
    <location>
        <begin position="11"/>
        <end position="296"/>
    </location>
</feature>
<evidence type="ECO:0000256" key="3">
    <source>
        <dbReference type="ARBA" id="ARBA00023027"/>
    </source>
</evidence>
<evidence type="ECO:0000256" key="1">
    <source>
        <dbReference type="ARBA" id="ARBA00005854"/>
    </source>
</evidence>
<dbReference type="InterPro" id="IPR050857">
    <property type="entry name" value="D-2-hydroxyacid_DH"/>
</dbReference>
<dbReference type="Pfam" id="PF00389">
    <property type="entry name" value="2-Hacid_dh"/>
    <property type="match status" value="1"/>
</dbReference>
<evidence type="ECO:0000313" key="8">
    <source>
        <dbReference type="Proteomes" id="UP000230447"/>
    </source>
</evidence>
<dbReference type="EMBL" id="PCSB01000070">
    <property type="protein sequence ID" value="PIP31473.1"/>
    <property type="molecule type" value="Genomic_DNA"/>
</dbReference>
<proteinExistence type="inferred from homology"/>
<evidence type="ECO:0000259" key="5">
    <source>
        <dbReference type="Pfam" id="PF00389"/>
    </source>
</evidence>
<evidence type="ECO:0000259" key="6">
    <source>
        <dbReference type="Pfam" id="PF02826"/>
    </source>
</evidence>
<protein>
    <recommendedName>
        <fullName evidence="9">Hydroxyacid dehydrogenase</fullName>
    </recommendedName>
</protein>
<evidence type="ECO:0008006" key="9">
    <source>
        <dbReference type="Google" id="ProtNLM"/>
    </source>
</evidence>
<dbReference type="PROSITE" id="PS00670">
    <property type="entry name" value="D_2_HYDROXYACID_DH_2"/>
    <property type="match status" value="1"/>
</dbReference>
<dbReference type="Pfam" id="PF02826">
    <property type="entry name" value="2-Hacid_dh_C"/>
    <property type="match status" value="1"/>
</dbReference>
<evidence type="ECO:0000256" key="4">
    <source>
        <dbReference type="RuleBase" id="RU003719"/>
    </source>
</evidence>
<dbReference type="PROSITE" id="PS00671">
    <property type="entry name" value="D_2_HYDROXYACID_DH_3"/>
    <property type="match status" value="1"/>
</dbReference>
<organism evidence="7 8">
    <name type="scientific">bacterium (Candidatus Gribaldobacteria) CG23_combo_of_CG06-09_8_20_14_all_37_87_8</name>
    <dbReference type="NCBI Taxonomy" id="2014278"/>
    <lineage>
        <taxon>Bacteria</taxon>
        <taxon>Candidatus Gribaldobacteria</taxon>
    </lineage>
</organism>
<keyword evidence="3" id="KW-0520">NAD</keyword>
<evidence type="ECO:0000256" key="2">
    <source>
        <dbReference type="ARBA" id="ARBA00023002"/>
    </source>
</evidence>
<dbReference type="InterPro" id="IPR029753">
    <property type="entry name" value="D-isomer_DH_CS"/>
</dbReference>
<sequence length="302" mass="34412">MIVFVAEKEEIHQAALHNLKDHNFSIYFQDKFEKIRGKVDVLFIKTYTKADKAYLANFPNLKFLLRAGVGLDNVDREECERRKIKIFNSPGSNTNSVAEFVLMLILMLLRKVQYQSLKMSEGEWRDKKMIGEELKDKTLGLVGCGEIGSLVAEKLSFLGVKKILGFDPYLDRETLLKRNTEKEELKDILEKADIISLHLPLNKQTKGIIGLKEISFMKRTSYLINTSRGGIVNEKDLIIALKKKLIMGAALDVFENEPKVKKGFFSLKNIVLTPHIAAFTEEANKQMSIQAVENFLNEVISK</sequence>
<comment type="caution">
    <text evidence="7">The sequence shown here is derived from an EMBL/GenBank/DDBJ whole genome shotgun (WGS) entry which is preliminary data.</text>
</comment>
<dbReference type="Proteomes" id="UP000230447">
    <property type="component" value="Unassembled WGS sequence"/>
</dbReference>
<name>A0A2G9ZE62_9BACT</name>
<dbReference type="Gene3D" id="3.40.50.720">
    <property type="entry name" value="NAD(P)-binding Rossmann-like Domain"/>
    <property type="match status" value="2"/>
</dbReference>
<accession>A0A2G9ZE62</accession>
<evidence type="ECO:0000313" key="7">
    <source>
        <dbReference type="EMBL" id="PIP31473.1"/>
    </source>
</evidence>
<gene>
    <name evidence="7" type="ORF">COX24_03335</name>
</gene>
<dbReference type="SUPFAM" id="SSF51735">
    <property type="entry name" value="NAD(P)-binding Rossmann-fold domains"/>
    <property type="match status" value="1"/>
</dbReference>
<dbReference type="GO" id="GO:0051287">
    <property type="term" value="F:NAD binding"/>
    <property type="evidence" value="ECO:0007669"/>
    <property type="project" value="InterPro"/>
</dbReference>
<dbReference type="PANTHER" id="PTHR42789:SF1">
    <property type="entry name" value="D-ISOMER SPECIFIC 2-HYDROXYACID DEHYDROGENASE FAMILY PROTEIN (AFU_ORTHOLOGUE AFUA_6G10090)"/>
    <property type="match status" value="1"/>
</dbReference>
<comment type="similarity">
    <text evidence="1 4">Belongs to the D-isomer specific 2-hydroxyacid dehydrogenase family.</text>
</comment>
<dbReference type="GO" id="GO:0016616">
    <property type="term" value="F:oxidoreductase activity, acting on the CH-OH group of donors, NAD or NADP as acceptor"/>
    <property type="evidence" value="ECO:0007669"/>
    <property type="project" value="InterPro"/>
</dbReference>
<feature type="domain" description="D-isomer specific 2-hydroxyacid dehydrogenase NAD-binding" evidence="6">
    <location>
        <begin position="102"/>
        <end position="277"/>
    </location>
</feature>
<dbReference type="PANTHER" id="PTHR42789">
    <property type="entry name" value="D-ISOMER SPECIFIC 2-HYDROXYACID DEHYDROGENASE FAMILY PROTEIN (AFU_ORTHOLOGUE AFUA_6G10090)"/>
    <property type="match status" value="1"/>
</dbReference>
<dbReference type="AlphaFoldDB" id="A0A2G9ZE62"/>